<protein>
    <submittedName>
        <fullName evidence="2">DNA mismatch repair protein MutS</fullName>
    </submittedName>
</protein>
<organism evidence="2 3">
    <name type="scientific">Mesohalobacter halotolerans</name>
    <dbReference type="NCBI Taxonomy" id="1883405"/>
    <lineage>
        <taxon>Bacteria</taxon>
        <taxon>Pseudomonadati</taxon>
        <taxon>Bacteroidota</taxon>
        <taxon>Flavobacteriia</taxon>
        <taxon>Flavobacteriales</taxon>
        <taxon>Flavobacteriaceae</taxon>
        <taxon>Mesohalobacter</taxon>
    </lineage>
</organism>
<dbReference type="Gene3D" id="3.30.1370.110">
    <property type="match status" value="1"/>
</dbReference>
<evidence type="ECO:0000313" key="3">
    <source>
        <dbReference type="Proteomes" id="UP000306552"/>
    </source>
</evidence>
<dbReference type="Proteomes" id="UP000306552">
    <property type="component" value="Unassembled WGS sequence"/>
</dbReference>
<dbReference type="OrthoDB" id="1524810at2"/>
<dbReference type="InterPro" id="IPR002625">
    <property type="entry name" value="Smr_dom"/>
</dbReference>
<dbReference type="Pfam" id="PF01713">
    <property type="entry name" value="Smr"/>
    <property type="match status" value="1"/>
</dbReference>
<sequence length="177" mass="20392">MKPEFKIGDSVETLDDNIKGRVVSVATDEIKISTEDGFKLEFKPHELIKTSTNTLNIKTEDLKKVIIQEKQPPRKNPKIKSSKPPQKIEIDLHIHELIDDARHLSNFEILNIQLDKAKQQLEWAIDKRVKYIVFIHGVGQGVLKAELQTLLRRYDNIEFYDASYQTYGVGATEVCIY</sequence>
<keyword evidence="3" id="KW-1185">Reference proteome</keyword>
<dbReference type="EMBL" id="SWMU01000001">
    <property type="protein sequence ID" value="TKS57349.1"/>
    <property type="molecule type" value="Genomic_DNA"/>
</dbReference>
<reference evidence="2 3" key="1">
    <citation type="submission" date="2019-04" db="EMBL/GenBank/DDBJ databases">
        <title>Psychroflexus halotolerans sp. nov., isolated from a marine solar saltern.</title>
        <authorList>
            <person name="Feng X."/>
        </authorList>
    </citation>
    <scope>NUCLEOTIDE SEQUENCE [LARGE SCALE GENOMIC DNA]</scope>
    <source>
        <strain evidence="2 3">WDS2C27</strain>
    </source>
</reference>
<accession>A0A4U5TSQ4</accession>
<dbReference type="RefSeq" id="WP_138931052.1">
    <property type="nucleotide sequence ID" value="NZ_SWMU01000001.1"/>
</dbReference>
<name>A0A4U5TSQ4_9FLAO</name>
<gene>
    <name evidence="2" type="ORF">FCN74_02705</name>
</gene>
<proteinExistence type="predicted"/>
<evidence type="ECO:0000259" key="1">
    <source>
        <dbReference type="Pfam" id="PF01713"/>
    </source>
</evidence>
<feature type="domain" description="Smr" evidence="1">
    <location>
        <begin position="117"/>
        <end position="175"/>
    </location>
</feature>
<comment type="caution">
    <text evidence="2">The sequence shown here is derived from an EMBL/GenBank/DDBJ whole genome shotgun (WGS) entry which is preliminary data.</text>
</comment>
<dbReference type="InterPro" id="IPR036063">
    <property type="entry name" value="Smr_dom_sf"/>
</dbReference>
<dbReference type="AlphaFoldDB" id="A0A4U5TSQ4"/>
<evidence type="ECO:0000313" key="2">
    <source>
        <dbReference type="EMBL" id="TKS57349.1"/>
    </source>
</evidence>